<accession>A0A915BLL8</accession>
<name>A0A915BLL8_PARUN</name>
<evidence type="ECO:0000313" key="2">
    <source>
        <dbReference type="WBParaSite" id="PgR046_g020_t04"/>
    </source>
</evidence>
<reference evidence="2" key="1">
    <citation type="submission" date="2022-11" db="UniProtKB">
        <authorList>
            <consortium name="WormBaseParasite"/>
        </authorList>
    </citation>
    <scope>IDENTIFICATION</scope>
</reference>
<evidence type="ECO:0000313" key="1">
    <source>
        <dbReference type="Proteomes" id="UP000887569"/>
    </source>
</evidence>
<protein>
    <submittedName>
        <fullName evidence="2">Ovule protein</fullName>
    </submittedName>
</protein>
<keyword evidence="1" id="KW-1185">Reference proteome</keyword>
<proteinExistence type="predicted"/>
<sequence>MLFGAQIPYSVLAENREVSIEAFFSNNPIDRLPCTTHCAQIEHKSTAAVEKGSFSALFIHSTRCLKQSAI</sequence>
<dbReference type="AlphaFoldDB" id="A0A915BLL8"/>
<organism evidence="1 2">
    <name type="scientific">Parascaris univalens</name>
    <name type="common">Nematode worm</name>
    <dbReference type="NCBI Taxonomy" id="6257"/>
    <lineage>
        <taxon>Eukaryota</taxon>
        <taxon>Metazoa</taxon>
        <taxon>Ecdysozoa</taxon>
        <taxon>Nematoda</taxon>
        <taxon>Chromadorea</taxon>
        <taxon>Rhabditida</taxon>
        <taxon>Spirurina</taxon>
        <taxon>Ascaridomorpha</taxon>
        <taxon>Ascaridoidea</taxon>
        <taxon>Ascarididae</taxon>
        <taxon>Parascaris</taxon>
    </lineage>
</organism>
<dbReference type="WBParaSite" id="PgR046_g020_t04">
    <property type="protein sequence ID" value="PgR046_g020_t04"/>
    <property type="gene ID" value="PgR046_g020"/>
</dbReference>
<dbReference type="Proteomes" id="UP000887569">
    <property type="component" value="Unplaced"/>
</dbReference>